<organism evidence="2">
    <name type="scientific">Triticum urartu</name>
    <name type="common">Red wild einkorn</name>
    <name type="synonym">Crithodium urartu</name>
    <dbReference type="NCBI Taxonomy" id="4572"/>
    <lineage>
        <taxon>Eukaryota</taxon>
        <taxon>Viridiplantae</taxon>
        <taxon>Streptophyta</taxon>
        <taxon>Embryophyta</taxon>
        <taxon>Tracheophyta</taxon>
        <taxon>Spermatophyta</taxon>
        <taxon>Magnoliopsida</taxon>
        <taxon>Liliopsida</taxon>
        <taxon>Poales</taxon>
        <taxon>Poaceae</taxon>
        <taxon>BOP clade</taxon>
        <taxon>Pooideae</taxon>
        <taxon>Triticodae</taxon>
        <taxon>Triticeae</taxon>
        <taxon>Triticinae</taxon>
        <taxon>Triticum</taxon>
    </lineage>
</organism>
<reference evidence="2" key="1">
    <citation type="journal article" date="2013" name="Nature">
        <title>Draft genome of the wheat A-genome progenitor Triticum urartu.</title>
        <authorList>
            <person name="Ling H.Q."/>
            <person name="Zhao S."/>
            <person name="Liu D."/>
            <person name="Wang J."/>
            <person name="Sun H."/>
            <person name="Zhang C."/>
            <person name="Fan H."/>
            <person name="Li D."/>
            <person name="Dong L."/>
            <person name="Tao Y."/>
            <person name="Gao C."/>
            <person name="Wu H."/>
            <person name="Li Y."/>
            <person name="Cui Y."/>
            <person name="Guo X."/>
            <person name="Zheng S."/>
            <person name="Wang B."/>
            <person name="Yu K."/>
            <person name="Liang Q."/>
            <person name="Yang W."/>
            <person name="Lou X."/>
            <person name="Chen J."/>
            <person name="Feng M."/>
            <person name="Jian J."/>
            <person name="Zhang X."/>
            <person name="Luo G."/>
            <person name="Jiang Y."/>
            <person name="Liu J."/>
            <person name="Wang Z."/>
            <person name="Sha Y."/>
            <person name="Zhang B."/>
            <person name="Wu H."/>
            <person name="Tang D."/>
            <person name="Shen Q."/>
            <person name="Xue P."/>
            <person name="Zou S."/>
            <person name="Wang X."/>
            <person name="Liu X."/>
            <person name="Wang F."/>
            <person name="Yang Y."/>
            <person name="An X."/>
            <person name="Dong Z."/>
            <person name="Zhang K."/>
            <person name="Zhang X."/>
            <person name="Luo M.C."/>
            <person name="Dvorak J."/>
            <person name="Tong Y."/>
            <person name="Wang J."/>
            <person name="Yang H."/>
            <person name="Li Z."/>
            <person name="Wang D."/>
            <person name="Zhang A."/>
            <person name="Wang J."/>
        </authorList>
    </citation>
    <scope>NUCLEOTIDE SEQUENCE</scope>
</reference>
<dbReference type="EMBL" id="KD087471">
    <property type="protein sequence ID" value="EMS62015.1"/>
    <property type="molecule type" value="Genomic_DNA"/>
</dbReference>
<gene>
    <name evidence="2" type="ORF">TRIUR3_27170</name>
</gene>
<dbReference type="AlphaFoldDB" id="M8ABD9"/>
<name>M8ABD9_TRIUA</name>
<evidence type="ECO:0000313" key="2">
    <source>
        <dbReference type="EMBL" id="EMS62015.1"/>
    </source>
</evidence>
<accession>M8ABD9</accession>
<protein>
    <submittedName>
        <fullName evidence="2">Uncharacterized protein</fullName>
    </submittedName>
</protein>
<evidence type="ECO:0000256" key="1">
    <source>
        <dbReference type="SAM" id="MobiDB-lite"/>
    </source>
</evidence>
<feature type="compositionally biased region" description="Basic residues" evidence="1">
    <location>
        <begin position="61"/>
        <end position="73"/>
    </location>
</feature>
<sequence length="81" mass="9682">MYPHSPTPPRSSYIVTAPQVAIRSVKRRMAEPGGVGDVEMTEEVMRVYEEEEEEEEEERKKEKRSMNRKRRKWMNNLEEGR</sequence>
<proteinExistence type="predicted"/>
<feature type="region of interest" description="Disordered" evidence="1">
    <location>
        <begin position="47"/>
        <end position="81"/>
    </location>
</feature>